<evidence type="ECO:0000313" key="3">
    <source>
        <dbReference type="Proteomes" id="UP000436088"/>
    </source>
</evidence>
<evidence type="ECO:0000313" key="2">
    <source>
        <dbReference type="EMBL" id="KAE8666069.1"/>
    </source>
</evidence>
<protein>
    <submittedName>
        <fullName evidence="2">Protein TWIN LOV 1-like isoform X1</fullName>
    </submittedName>
</protein>
<feature type="region of interest" description="Disordered" evidence="1">
    <location>
        <begin position="373"/>
        <end position="404"/>
    </location>
</feature>
<accession>A0A6A2Y2F0</accession>
<dbReference type="OrthoDB" id="1918650at2759"/>
<evidence type="ECO:0000256" key="1">
    <source>
        <dbReference type="SAM" id="MobiDB-lite"/>
    </source>
</evidence>
<feature type="compositionally biased region" description="Polar residues" evidence="1">
    <location>
        <begin position="246"/>
        <end position="268"/>
    </location>
</feature>
<dbReference type="AlphaFoldDB" id="A0A6A2Y2F0"/>
<dbReference type="PANTHER" id="PTHR36034:SF2">
    <property type="entry name" value="EXPRESSED PROTEIN"/>
    <property type="match status" value="1"/>
</dbReference>
<keyword evidence="3" id="KW-1185">Reference proteome</keyword>
<dbReference type="Proteomes" id="UP000436088">
    <property type="component" value="Unassembled WGS sequence"/>
</dbReference>
<reference evidence="2" key="1">
    <citation type="submission" date="2019-09" db="EMBL/GenBank/DDBJ databases">
        <title>Draft genome information of white flower Hibiscus syriacus.</title>
        <authorList>
            <person name="Kim Y.-M."/>
        </authorList>
    </citation>
    <scope>NUCLEOTIDE SEQUENCE [LARGE SCALE GENOMIC DNA]</scope>
    <source>
        <strain evidence="2">YM2019G1</strain>
    </source>
</reference>
<proteinExistence type="predicted"/>
<name>A0A6A2Y2F0_HIBSY</name>
<gene>
    <name evidence="2" type="ORF">F3Y22_tig00112517pilonHSYRG00046</name>
</gene>
<dbReference type="EMBL" id="VEPZ02001602">
    <property type="protein sequence ID" value="KAE8666069.1"/>
    <property type="molecule type" value="Genomic_DNA"/>
</dbReference>
<organism evidence="2 3">
    <name type="scientific">Hibiscus syriacus</name>
    <name type="common">Rose of Sharon</name>
    <dbReference type="NCBI Taxonomy" id="106335"/>
    <lineage>
        <taxon>Eukaryota</taxon>
        <taxon>Viridiplantae</taxon>
        <taxon>Streptophyta</taxon>
        <taxon>Embryophyta</taxon>
        <taxon>Tracheophyta</taxon>
        <taxon>Spermatophyta</taxon>
        <taxon>Magnoliopsida</taxon>
        <taxon>eudicotyledons</taxon>
        <taxon>Gunneridae</taxon>
        <taxon>Pentapetalae</taxon>
        <taxon>rosids</taxon>
        <taxon>malvids</taxon>
        <taxon>Malvales</taxon>
        <taxon>Malvaceae</taxon>
        <taxon>Malvoideae</taxon>
        <taxon>Hibiscus</taxon>
    </lineage>
</organism>
<dbReference type="PANTHER" id="PTHR36034">
    <property type="entry name" value="EXPRESSED PROTEIN"/>
    <property type="match status" value="1"/>
</dbReference>
<feature type="region of interest" description="Disordered" evidence="1">
    <location>
        <begin position="242"/>
        <end position="268"/>
    </location>
</feature>
<comment type="caution">
    <text evidence="2">The sequence shown here is derived from an EMBL/GenBank/DDBJ whole genome shotgun (WGS) entry which is preliminary data.</text>
</comment>
<sequence length="859" mass="94486">MNFLLPRPNQQGTAEPPPVQVDMLESSYVPKSVKSLERLIVEDPFPEYPTVENHGQGNGFLGKNSDVASDKNASVIPSHTDVTEEDGWIIIPHKALPEEWNHAPDVRLLRSLDRSFVFPGEQVHVLACLSASNQETEIITPFKVAAVMCKSGMRKYAKKQNLNTEGKTNSVAGGEEVNHGGAVMDLNDEKLEKEKINPAKDVHDSESFLRMEEHKRRTETLLKRFNNSHFFVRIAERGEPLWSKKSAPQTASDSSEIDSQWSAQNEAETTAKNISSLTAVIDRGNFDANVSGGATRGTVKCCSLSNGDIVVLLQVNVGIGFLRDPVIEILQFEKFQERNLSENRENLVYANQDPCGELLKWLLPVDNTLPSPRALSSPLGSSSASASASGMGSPSHRSSHSASSGSQLFSFSNLRSYSMSSLPQSVTLPRGPIKAQSSKSSFDLDEVDRYSSQKILKSQRTGVEELLSFRGVSLERERFSVSCGLRGIHIPGRRWSKKLEIIQPVEIRSYVANCNTDDLLCVQIKNVSPAHIPEIVVYVDAITIVLEESSKVGPPASLPIACIEAGNDHSLPNLPLRRGEEHSFILKPASSMWKNIKTYGEESKATSWKSLLKTFNKKGSSLIGNQYAIMVACHCNYSESRLFLKQPTNWRPRISRDLMISVTSEMSGQYSGSSERSSQLPVQVLTLKASNLTPEDLTMAVLAPASFNSPPSVLSLNSYPTTPRSPFLGFSAFAGKASRERHASAMQRLGSMPAVSESQKQNGDARTRSISFDEQLPPITNFIPTSGLECTHVWLQSRVPLGRVPAQSTATIKMELLPLTEGIITLDSLRIDVKEKGRTYIPEHSPMINATTSISTRII</sequence>